<reference evidence="4" key="2">
    <citation type="submission" date="2020-09" db="EMBL/GenBank/DDBJ databases">
        <authorList>
            <person name="Sun Q."/>
            <person name="Ohkuma M."/>
        </authorList>
    </citation>
    <scope>NUCLEOTIDE SEQUENCE</scope>
    <source>
        <strain evidence="4">JCM 4646</strain>
    </source>
</reference>
<organism evidence="4 5">
    <name type="scientific">Kitasatospora indigofera</name>
    <dbReference type="NCBI Taxonomy" id="67307"/>
    <lineage>
        <taxon>Bacteria</taxon>
        <taxon>Bacillati</taxon>
        <taxon>Actinomycetota</taxon>
        <taxon>Actinomycetes</taxon>
        <taxon>Kitasatosporales</taxon>
        <taxon>Streptomycetaceae</taxon>
        <taxon>Kitasatospora</taxon>
    </lineage>
</organism>
<dbReference type="Gene3D" id="3.40.50.2000">
    <property type="entry name" value="Glycogen Phosphorylase B"/>
    <property type="match status" value="2"/>
</dbReference>
<name>A0A919GF76_9ACTN</name>
<evidence type="ECO:0000256" key="1">
    <source>
        <dbReference type="RuleBase" id="RU003513"/>
    </source>
</evidence>
<dbReference type="Proteomes" id="UP000617734">
    <property type="component" value="Unassembled WGS sequence"/>
</dbReference>
<sequence>MNRGGSVAVVLGTRPEIVKLARVVRGLGEHGRLVYTGQHYDDTLSGSIFRGMNLPAPQLRLGGIGGMPRGKQIGAMISALCDAFTVDPPRAVVVQGDTNSTSAGAQAAQYCDIPVIHVEAGLRSRDRAMPEEINRQVVGVLAELHCAPTEVAAANLRAEGVPPARIRVTGNTIVEAVTDSLPGAEESLAMLRRYGVPDDGFVLVTLHRPENTDDPHRLRLILDELERLGLPVLFPVHPRTLHRAEGFGLRRALAGLGAVDPVDHRAFLGLARHARLLVSDSGGVQEECTVLKKPLIVLRNSTERPEAVEAGFATLLRPGPDLGRVAREYIADTTLAARLASRPSPYGDGRASERIVELALALAGRPAGPPTPHTSPALHGPSAAPRRAAAADAVPPVASPVPSL</sequence>
<keyword evidence="5" id="KW-1185">Reference proteome</keyword>
<reference evidence="4" key="1">
    <citation type="journal article" date="2014" name="Int. J. Syst. Evol. Microbiol.">
        <title>Complete genome sequence of Corynebacterium casei LMG S-19264T (=DSM 44701T), isolated from a smear-ripened cheese.</title>
        <authorList>
            <consortium name="US DOE Joint Genome Institute (JGI-PGF)"/>
            <person name="Walter F."/>
            <person name="Albersmeier A."/>
            <person name="Kalinowski J."/>
            <person name="Ruckert C."/>
        </authorList>
    </citation>
    <scope>NUCLEOTIDE SEQUENCE</scope>
    <source>
        <strain evidence="4">JCM 4646</strain>
    </source>
</reference>
<dbReference type="Pfam" id="PF02350">
    <property type="entry name" value="Epimerase_2"/>
    <property type="match status" value="1"/>
</dbReference>
<dbReference type="NCBIfam" id="TIGR00236">
    <property type="entry name" value="wecB"/>
    <property type="match status" value="1"/>
</dbReference>
<dbReference type="EMBL" id="BNBO01000066">
    <property type="protein sequence ID" value="GHH83573.1"/>
    <property type="molecule type" value="Genomic_DNA"/>
</dbReference>
<proteinExistence type="inferred from homology"/>
<dbReference type="CDD" id="cd03786">
    <property type="entry name" value="GTB_UDP-GlcNAc_2-Epimerase"/>
    <property type="match status" value="1"/>
</dbReference>
<dbReference type="PANTHER" id="PTHR43174">
    <property type="entry name" value="UDP-N-ACETYLGLUCOSAMINE 2-EPIMERASE"/>
    <property type="match status" value="1"/>
</dbReference>
<dbReference type="PANTHER" id="PTHR43174:SF1">
    <property type="entry name" value="UDP-N-ACETYLGLUCOSAMINE 2-EPIMERASE"/>
    <property type="match status" value="1"/>
</dbReference>
<gene>
    <name evidence="4" type="primary">wecB</name>
    <name evidence="4" type="ORF">GCM10018781_71090</name>
</gene>
<evidence type="ECO:0000313" key="5">
    <source>
        <dbReference type="Proteomes" id="UP000617734"/>
    </source>
</evidence>
<evidence type="ECO:0000256" key="2">
    <source>
        <dbReference type="SAM" id="MobiDB-lite"/>
    </source>
</evidence>
<comment type="caution">
    <text evidence="4">The sequence shown here is derived from an EMBL/GenBank/DDBJ whole genome shotgun (WGS) entry which is preliminary data.</text>
</comment>
<dbReference type="InterPro" id="IPR029767">
    <property type="entry name" value="WecB-like"/>
</dbReference>
<dbReference type="RefSeq" id="WP_190215035.1">
    <property type="nucleotide sequence ID" value="NZ_BNBO01000066.1"/>
</dbReference>
<dbReference type="GO" id="GO:0016853">
    <property type="term" value="F:isomerase activity"/>
    <property type="evidence" value="ECO:0007669"/>
    <property type="project" value="UniProtKB-KW"/>
</dbReference>
<comment type="similarity">
    <text evidence="1">Belongs to the UDP-N-acetylglucosamine 2-epimerase family.</text>
</comment>
<dbReference type="AlphaFoldDB" id="A0A919GF76"/>
<keyword evidence="1" id="KW-0413">Isomerase</keyword>
<feature type="region of interest" description="Disordered" evidence="2">
    <location>
        <begin position="364"/>
        <end position="404"/>
    </location>
</feature>
<accession>A0A919GF76</accession>
<dbReference type="GeneID" id="95357363"/>
<feature type="compositionally biased region" description="Low complexity" evidence="2">
    <location>
        <begin position="381"/>
        <end position="396"/>
    </location>
</feature>
<evidence type="ECO:0000313" key="4">
    <source>
        <dbReference type="EMBL" id="GHH83573.1"/>
    </source>
</evidence>
<protein>
    <submittedName>
        <fullName evidence="4">UDP-N-acetyl glucosamine 2-epimerase</fullName>
    </submittedName>
</protein>
<feature type="domain" description="UDP-N-acetylglucosamine 2-epimerase" evidence="3">
    <location>
        <begin position="32"/>
        <end position="358"/>
    </location>
</feature>
<dbReference type="InterPro" id="IPR003331">
    <property type="entry name" value="UDP_GlcNAc_Epimerase_2_dom"/>
</dbReference>
<dbReference type="SUPFAM" id="SSF53756">
    <property type="entry name" value="UDP-Glycosyltransferase/glycogen phosphorylase"/>
    <property type="match status" value="1"/>
</dbReference>
<evidence type="ECO:0000259" key="3">
    <source>
        <dbReference type="Pfam" id="PF02350"/>
    </source>
</evidence>